<dbReference type="PROSITE" id="PS50097">
    <property type="entry name" value="BTB"/>
    <property type="match status" value="1"/>
</dbReference>
<proteinExistence type="predicted"/>
<dbReference type="EMBL" id="GIBP01002941">
    <property type="protein sequence ID" value="NDV31910.1"/>
    <property type="molecule type" value="Transcribed_RNA"/>
</dbReference>
<evidence type="ECO:0000313" key="2">
    <source>
        <dbReference type="EMBL" id="NDV31910.1"/>
    </source>
</evidence>
<dbReference type="SUPFAM" id="SSF54695">
    <property type="entry name" value="POZ domain"/>
    <property type="match status" value="1"/>
</dbReference>
<dbReference type="SMART" id="SM00225">
    <property type="entry name" value="BTB"/>
    <property type="match status" value="1"/>
</dbReference>
<name>A0A6B2L4N9_9EUKA</name>
<dbReference type="InterPro" id="IPR000210">
    <property type="entry name" value="BTB/POZ_dom"/>
</dbReference>
<dbReference type="AlphaFoldDB" id="A0A6B2L4N9"/>
<dbReference type="PANTHER" id="PTHR47457:SF1">
    <property type="entry name" value="BTB DOMAIN-CONTAINING PROTEIN-RELATED"/>
    <property type="match status" value="1"/>
</dbReference>
<sequence length="430" mass="50261">MKNNNKKYKAHKLLLCFSSGYFRTMFSSGTAFAEKTQTLIELKYPDPRNAFPNIMKFIYHGRLDLTWDTVVPVLVQSDYYSIEDLSNQCRTYIKTHLKKKTVLSLFKDTIEFKQDDLVEDCKRIVASNFIHLAPCDFSWMDPGNLLLLLGDRRLAVREEWPLYKTISHYIDCNVDHLDEGVVVKLMETVRFRWMSYEQLSTVKNDPRVPRALLIEALMAKLKDLESQKAEDPKKNINIRLQPRAIRGIEFEYNPKQPKFGILSWLGTSWKTKKWENPYTLGMVKVTGSSIEKGTEKDLLDPQENELWTCDVPSSWFCIDLQQWSVLPTSYTLRHGGNYVADSLRNWDLQGSVDGTSWTTLRRHHKDDSLNGKYSLCTWSIKRPPNVRPCRYFRIIQTGHNSSNRNFLVVSFFELYGELWETEEAKTEFNT</sequence>
<dbReference type="CDD" id="cd18186">
    <property type="entry name" value="BTB_POZ_ZBTB_KLHL-like"/>
    <property type="match status" value="1"/>
</dbReference>
<accession>A0A6B2L4N9</accession>
<organism evidence="2">
    <name type="scientific">Arcella intermedia</name>
    <dbReference type="NCBI Taxonomy" id="1963864"/>
    <lineage>
        <taxon>Eukaryota</taxon>
        <taxon>Amoebozoa</taxon>
        <taxon>Tubulinea</taxon>
        <taxon>Elardia</taxon>
        <taxon>Arcellinida</taxon>
        <taxon>Sphaerothecina</taxon>
        <taxon>Arcellidae</taxon>
        <taxon>Arcella</taxon>
    </lineage>
</organism>
<reference evidence="2" key="1">
    <citation type="journal article" date="2020" name="J. Eukaryot. Microbiol.">
        <title>De novo Sequencing, Assembly and Annotation of the Transcriptome for the Free-Living Testate Amoeba Arcella intermedia.</title>
        <authorList>
            <person name="Ribeiro G.M."/>
            <person name="Porfirio-Sousa A.L."/>
            <person name="Maurer-Alcala X.X."/>
            <person name="Katz L.A."/>
            <person name="Lahr D.J.G."/>
        </authorList>
    </citation>
    <scope>NUCLEOTIDE SEQUENCE</scope>
</reference>
<feature type="domain" description="BTB" evidence="1">
    <location>
        <begin position="1"/>
        <end position="67"/>
    </location>
</feature>
<dbReference type="InterPro" id="IPR008979">
    <property type="entry name" value="Galactose-bd-like_sf"/>
</dbReference>
<dbReference type="Pfam" id="PF07707">
    <property type="entry name" value="BACK"/>
    <property type="match status" value="1"/>
</dbReference>
<evidence type="ECO:0000259" key="1">
    <source>
        <dbReference type="PROSITE" id="PS50097"/>
    </source>
</evidence>
<protein>
    <recommendedName>
        <fullName evidence="1">BTB domain-containing protein</fullName>
    </recommendedName>
</protein>
<dbReference type="InterPro" id="IPR011705">
    <property type="entry name" value="BACK"/>
</dbReference>
<dbReference type="Gene3D" id="3.30.710.10">
    <property type="entry name" value="Potassium Channel Kv1.1, Chain A"/>
    <property type="match status" value="1"/>
</dbReference>
<dbReference type="Pfam" id="PF00651">
    <property type="entry name" value="BTB"/>
    <property type="match status" value="1"/>
</dbReference>
<dbReference type="Gene3D" id="2.60.120.260">
    <property type="entry name" value="Galactose-binding domain-like"/>
    <property type="match status" value="1"/>
</dbReference>
<dbReference type="SUPFAM" id="SSF49785">
    <property type="entry name" value="Galactose-binding domain-like"/>
    <property type="match status" value="1"/>
</dbReference>
<dbReference type="Gene3D" id="1.25.40.420">
    <property type="match status" value="1"/>
</dbReference>
<dbReference type="InterPro" id="IPR011333">
    <property type="entry name" value="SKP1/BTB/POZ_sf"/>
</dbReference>
<dbReference type="PANTHER" id="PTHR47457">
    <property type="entry name" value="OS05G0345500 PROTEIN"/>
    <property type="match status" value="1"/>
</dbReference>